<reference evidence="1 2" key="1">
    <citation type="submission" date="2019-03" db="EMBL/GenBank/DDBJ databases">
        <title>Genomic Encyclopedia of Type Strains, Phase IV (KMG-IV): sequencing the most valuable type-strain genomes for metagenomic binning, comparative biology and taxonomic classification.</title>
        <authorList>
            <person name="Goeker M."/>
        </authorList>
    </citation>
    <scope>NUCLEOTIDE SEQUENCE [LARGE SCALE GENOMIC DNA]</scope>
    <source>
        <strain evidence="1 2">DSM 101688</strain>
    </source>
</reference>
<dbReference type="AlphaFoldDB" id="A0A4V2UNV2"/>
<name>A0A4V2UNV2_9PROT</name>
<evidence type="ECO:0000313" key="1">
    <source>
        <dbReference type="EMBL" id="TCS63481.1"/>
    </source>
</evidence>
<dbReference type="RefSeq" id="WP_132938457.1">
    <property type="nucleotide sequence ID" value="NZ_CP119676.1"/>
</dbReference>
<keyword evidence="2" id="KW-1185">Reference proteome</keyword>
<sequence>MTVVVEREMGFDRDDFVRVLPKGLRHDRFVIDGDVVRVNASAGRRLTIYLNEKPPRRIALLRIPVLGVRFEFEGYAEDEARTLLATFDKHVHRGGG</sequence>
<dbReference type="EMBL" id="SLZW01000003">
    <property type="protein sequence ID" value="TCS63481.1"/>
    <property type="molecule type" value="Genomic_DNA"/>
</dbReference>
<accession>A0A4V2UNV2</accession>
<protein>
    <submittedName>
        <fullName evidence="1">Uncharacterized protein</fullName>
    </submittedName>
</protein>
<dbReference type="Proteomes" id="UP000295304">
    <property type="component" value="Unassembled WGS sequence"/>
</dbReference>
<dbReference type="OrthoDB" id="8449038at2"/>
<gene>
    <name evidence="1" type="ORF">EDD55_103102</name>
</gene>
<evidence type="ECO:0000313" key="2">
    <source>
        <dbReference type="Proteomes" id="UP000295304"/>
    </source>
</evidence>
<comment type="caution">
    <text evidence="1">The sequence shown here is derived from an EMBL/GenBank/DDBJ whole genome shotgun (WGS) entry which is preliminary data.</text>
</comment>
<proteinExistence type="predicted"/>
<organism evidence="1 2">
    <name type="scientific">Varunaivibrio sulfuroxidans</name>
    <dbReference type="NCBI Taxonomy" id="1773489"/>
    <lineage>
        <taxon>Bacteria</taxon>
        <taxon>Pseudomonadati</taxon>
        <taxon>Pseudomonadota</taxon>
        <taxon>Alphaproteobacteria</taxon>
        <taxon>Rhodospirillales</taxon>
        <taxon>Magnetovibrionaceae</taxon>
        <taxon>Varunaivibrio</taxon>
    </lineage>
</organism>